<feature type="transmembrane region" description="Helical" evidence="3">
    <location>
        <begin position="644"/>
        <end position="664"/>
    </location>
</feature>
<organism evidence="5 6">
    <name type="scientific">Marinagarivorans cellulosilyticus</name>
    <dbReference type="NCBI Taxonomy" id="2721545"/>
    <lineage>
        <taxon>Bacteria</taxon>
        <taxon>Pseudomonadati</taxon>
        <taxon>Pseudomonadota</taxon>
        <taxon>Gammaproteobacteria</taxon>
        <taxon>Cellvibrionales</taxon>
        <taxon>Cellvibrionaceae</taxon>
        <taxon>Marinagarivorans</taxon>
    </lineage>
</organism>
<dbReference type="Gene3D" id="1.10.1200.10">
    <property type="entry name" value="ACP-like"/>
    <property type="match status" value="1"/>
</dbReference>
<accession>A0AAN2BIG9</accession>
<dbReference type="RefSeq" id="WP_236985497.1">
    <property type="nucleotide sequence ID" value="NZ_AP023086.1"/>
</dbReference>
<name>A0AAN2BIG9_9GAMM</name>
<feature type="domain" description="AMP-dependent synthetase/ligase" evidence="4">
    <location>
        <begin position="111"/>
        <end position="328"/>
    </location>
</feature>
<dbReference type="AlphaFoldDB" id="A0AAN2BIG9"/>
<protein>
    <recommendedName>
        <fullName evidence="4">AMP-dependent synthetase/ligase domain-containing protein</fullName>
    </recommendedName>
</protein>
<dbReference type="GO" id="GO:0031956">
    <property type="term" value="F:medium-chain fatty acid-CoA ligase activity"/>
    <property type="evidence" value="ECO:0007669"/>
    <property type="project" value="TreeGrafter"/>
</dbReference>
<feature type="transmembrane region" description="Helical" evidence="3">
    <location>
        <begin position="676"/>
        <end position="692"/>
    </location>
</feature>
<dbReference type="InterPro" id="IPR042099">
    <property type="entry name" value="ANL_N_sf"/>
</dbReference>
<evidence type="ECO:0000259" key="4">
    <source>
        <dbReference type="Pfam" id="PF00501"/>
    </source>
</evidence>
<sequence length="844" mass="93677">MQLIDYQRFKNNIALITEDNIEISYSKLEEHVDNFIKAMGSEAGLILIECSNDLRPIICYLASLKIGMPAMLVNPKDEINIQSILSTYPISYHYSKSSGVWKLSTPEADSTVSVHPDLCVVLSTSGSTGNAKQIKLSQKNIISNAESIASYLGLTEKDRAITTLPFNYSYGLSVINSHLSAGGSVVLSESTVTEEKFWESFKQHECTSFAGVPYIYELLERTNFQTQELPSLRYFTQAGGRLSAEKVKLFSHLAKKKSAEFYVMYGQTEATARMAYLPPELAADFPDCIGVSIPGGEFNLLDDKNRTITETGIDGELIYRGPNIMMGYATKASDLLIDEKLDTLKTGDVAQINEKGLYRITGRINRFIKPFGIRLGLDELESTFENEGLSCLCTGNDDELLIAVSDTALQNQVMARALELTRLPESCVRVVIASEPPRLSNGKVDYKTLQVQFPKVEPTLTSTQGSIQDQLTAIYKARLNINDVSPQDTFKTLGGSSLTYVQTSLDIEKALGTVPDHWETRPIDELATLATSKTGRRWVSKLESSSVVRCYSVLAVVINHAGLSFMAGGAALLLLVSGLNLLRFQWEALLNGNTKSFFKSMTINVLLPYWTILIILPILKGDPINFPAIFLVMNNIPDTGVVPLPAWFICALAQSIFITALPIMYKPLRNWVRDNGFSYAGILLTIAIAARVMDQYFKWGETYGLSGKEITWCYWLFALGFLGFAATELRQKQIASALTIFLPIIFFPNDLSRMITVALGGLLLIWFQSINIPSLLKPMIASIGGASLFIYMLHSRAPIDSFSADWHIDIARIAIGVALGLVGWKLYELFLICSRQVIKRWMKN</sequence>
<dbReference type="Pfam" id="PF00501">
    <property type="entry name" value="AMP-binding"/>
    <property type="match status" value="1"/>
</dbReference>
<evidence type="ECO:0000313" key="6">
    <source>
        <dbReference type="Proteomes" id="UP001320119"/>
    </source>
</evidence>
<keyword evidence="3" id="KW-1133">Transmembrane helix</keyword>
<dbReference type="Proteomes" id="UP001320119">
    <property type="component" value="Chromosome"/>
</dbReference>
<dbReference type="KEGG" id="marq:MARGE09_P0184"/>
<reference evidence="5 6" key="1">
    <citation type="journal article" date="2022" name="IScience">
        <title>An ultrasensitive nanofiber-based assay for enzymatic hydrolysis and deep-sea microbial degradation of cellulose.</title>
        <authorList>
            <person name="Tsudome M."/>
            <person name="Tachioka M."/>
            <person name="Miyazaki M."/>
            <person name="Uchimura K."/>
            <person name="Tsuda M."/>
            <person name="Takaki Y."/>
            <person name="Deguchi S."/>
        </authorList>
    </citation>
    <scope>NUCLEOTIDE SEQUENCE [LARGE SCALE GENOMIC DNA]</scope>
    <source>
        <strain evidence="5 6">GE09</strain>
    </source>
</reference>
<dbReference type="SUPFAM" id="SSF47336">
    <property type="entry name" value="ACP-like"/>
    <property type="match status" value="1"/>
</dbReference>
<feature type="transmembrane region" description="Helical" evidence="3">
    <location>
        <begin position="597"/>
        <end position="619"/>
    </location>
</feature>
<dbReference type="SUPFAM" id="SSF56801">
    <property type="entry name" value="Acetyl-CoA synthetase-like"/>
    <property type="match status" value="1"/>
</dbReference>
<feature type="transmembrane region" description="Helical" evidence="3">
    <location>
        <begin position="775"/>
        <end position="794"/>
    </location>
</feature>
<dbReference type="InterPro" id="IPR036736">
    <property type="entry name" value="ACP-like_sf"/>
</dbReference>
<keyword evidence="2" id="KW-0436">Ligase</keyword>
<keyword evidence="3" id="KW-0472">Membrane</keyword>
<keyword evidence="3" id="KW-0812">Transmembrane</keyword>
<evidence type="ECO:0000256" key="3">
    <source>
        <dbReference type="SAM" id="Phobius"/>
    </source>
</evidence>
<proteinExistence type="inferred from homology"/>
<comment type="similarity">
    <text evidence="1">Belongs to the ATP-dependent AMP-binding enzyme family.</text>
</comment>
<evidence type="ECO:0000313" key="5">
    <source>
        <dbReference type="EMBL" id="BCD95985.1"/>
    </source>
</evidence>
<evidence type="ECO:0000256" key="2">
    <source>
        <dbReference type="ARBA" id="ARBA00022598"/>
    </source>
</evidence>
<keyword evidence="6" id="KW-1185">Reference proteome</keyword>
<dbReference type="EMBL" id="AP023086">
    <property type="protein sequence ID" value="BCD95985.1"/>
    <property type="molecule type" value="Genomic_DNA"/>
</dbReference>
<dbReference type="PANTHER" id="PTHR43201">
    <property type="entry name" value="ACYL-COA SYNTHETASE"/>
    <property type="match status" value="1"/>
</dbReference>
<dbReference type="GO" id="GO:0006631">
    <property type="term" value="P:fatty acid metabolic process"/>
    <property type="evidence" value="ECO:0007669"/>
    <property type="project" value="TreeGrafter"/>
</dbReference>
<feature type="transmembrane region" description="Helical" evidence="3">
    <location>
        <begin position="551"/>
        <end position="576"/>
    </location>
</feature>
<evidence type="ECO:0000256" key="1">
    <source>
        <dbReference type="ARBA" id="ARBA00006432"/>
    </source>
</evidence>
<dbReference type="Gene3D" id="3.40.50.12780">
    <property type="entry name" value="N-terminal domain of ligase-like"/>
    <property type="match status" value="1"/>
</dbReference>
<feature type="transmembrane region" description="Helical" evidence="3">
    <location>
        <begin position="806"/>
        <end position="827"/>
    </location>
</feature>
<dbReference type="PANTHER" id="PTHR43201:SF5">
    <property type="entry name" value="MEDIUM-CHAIN ACYL-COA LIGASE ACSF2, MITOCHONDRIAL"/>
    <property type="match status" value="1"/>
</dbReference>
<dbReference type="InterPro" id="IPR000873">
    <property type="entry name" value="AMP-dep_synth/lig_dom"/>
</dbReference>
<feature type="transmembrane region" description="Helical" evidence="3">
    <location>
        <begin position="751"/>
        <end position="769"/>
    </location>
</feature>
<gene>
    <name evidence="5" type="ORF">MARGE09_P0184</name>
</gene>